<keyword evidence="5" id="KW-0677">Repeat</keyword>
<feature type="domain" description="WWE" evidence="9">
    <location>
        <begin position="14"/>
        <end position="93"/>
    </location>
</feature>
<organism evidence="10 11">
    <name type="scientific">Leptosia nina</name>
    <dbReference type="NCBI Taxonomy" id="320188"/>
    <lineage>
        <taxon>Eukaryota</taxon>
        <taxon>Metazoa</taxon>
        <taxon>Ecdysozoa</taxon>
        <taxon>Arthropoda</taxon>
        <taxon>Hexapoda</taxon>
        <taxon>Insecta</taxon>
        <taxon>Pterygota</taxon>
        <taxon>Neoptera</taxon>
        <taxon>Endopterygota</taxon>
        <taxon>Lepidoptera</taxon>
        <taxon>Glossata</taxon>
        <taxon>Ditrysia</taxon>
        <taxon>Papilionoidea</taxon>
        <taxon>Pieridae</taxon>
        <taxon>Pierinae</taxon>
        <taxon>Leptosia</taxon>
    </lineage>
</organism>
<comment type="subcellular location">
    <subcellularLocation>
        <location evidence="7">Cytoplasm</location>
    </subcellularLocation>
</comment>
<comment type="catalytic activity">
    <reaction evidence="1 7">
        <text>S-ubiquitinyl-[E2 ubiquitin-conjugating enzyme]-L-cysteine + [acceptor protein]-L-lysine = [E2 ubiquitin-conjugating enzyme]-L-cysteine + N(6)-ubiquitinyl-[acceptor protein]-L-lysine.</text>
        <dbReference type="EC" id="2.3.2.27"/>
    </reaction>
</comment>
<feature type="compositionally biased region" description="Basic and acidic residues" evidence="8">
    <location>
        <begin position="284"/>
        <end position="298"/>
    </location>
</feature>
<dbReference type="InterPro" id="IPR004170">
    <property type="entry name" value="WWE_dom"/>
</dbReference>
<dbReference type="GO" id="GO:0061630">
    <property type="term" value="F:ubiquitin protein ligase activity"/>
    <property type="evidence" value="ECO:0007669"/>
    <property type="project" value="UniProtKB-UniRule"/>
</dbReference>
<sequence>MLEFYVQSAVKVSPGYVVMSSIHCVVVWEWQHEGQWLPHSPGVARTLERAHAKKLTRVVLADAEPALKGHYVNLRTLTQCSETPGVSECRVRRSCYSVTSPGGRGVRWEWARLADPPRAAELRYDPLPMEVQCRLEEAWERGIEAVSFEGWLASLSSMTAQRHITGLPGALRLLRRAAQPPYPLTRSSPLPPAPPERMPIDGRRPRIPQQHTGSSVHSVQSIQSVQSFQSVKSVKSAPPAPQAAREIRGGARSASPRDRKPGLARQILHNLNIFSNNNKSCSGEMKEKEAEDTRHTDTECGSTRSGRRHSVDTVSTYLSHESKESLQQASVGELLNCSMGSDDVFEMTTAHPQAINNNNIEPLQKPRCVGMSDEEWAVWRSVLPVCGREGGASAEGGCPACGLPLDERGEPRDVVALAQCGHEVHLRCLRIHAQKIKDTEGATYIECLVCGQQYGRGEEREERQGGGEQPSGSMAWRRQTDNLPGHPPHSGSILVTYNFQSGRQGPGHPAPGEPYYAVGFPRHSLLPDTPIGRQVLTALQCAWERRVLFTVSASRTTGREHVVAWRVPPPPATHAHYRTPHNAHLLLDALHHLHALLRDTTV</sequence>
<dbReference type="GO" id="GO:0005737">
    <property type="term" value="C:cytoplasm"/>
    <property type="evidence" value="ECO:0007669"/>
    <property type="project" value="UniProtKB-SubCell"/>
</dbReference>
<dbReference type="EMBL" id="CAVLEF010000122">
    <property type="protein sequence ID" value="CAK1551392.1"/>
    <property type="molecule type" value="Genomic_DNA"/>
</dbReference>
<keyword evidence="11" id="KW-1185">Reference proteome</keyword>
<dbReference type="GO" id="GO:0008270">
    <property type="term" value="F:zinc ion binding"/>
    <property type="evidence" value="ECO:0007669"/>
    <property type="project" value="UniProtKB-KW"/>
</dbReference>
<gene>
    <name evidence="10" type="ORF">LNINA_LOCUS10534</name>
</gene>
<dbReference type="Proteomes" id="UP001497472">
    <property type="component" value="Unassembled WGS sequence"/>
</dbReference>
<evidence type="ECO:0000313" key="11">
    <source>
        <dbReference type="Proteomes" id="UP001497472"/>
    </source>
</evidence>
<dbReference type="PROSITE" id="PS50918">
    <property type="entry name" value="WWE"/>
    <property type="match status" value="1"/>
</dbReference>
<feature type="region of interest" description="Disordered" evidence="8">
    <location>
        <begin position="458"/>
        <end position="492"/>
    </location>
</feature>
<dbReference type="GO" id="GO:0016567">
    <property type="term" value="P:protein ubiquitination"/>
    <property type="evidence" value="ECO:0007669"/>
    <property type="project" value="UniProtKB-UniRule"/>
</dbReference>
<dbReference type="SUPFAM" id="SSF117839">
    <property type="entry name" value="WWE domain"/>
    <property type="match status" value="1"/>
</dbReference>
<keyword evidence="6" id="KW-0914">Notch signaling pathway</keyword>
<dbReference type="Gene3D" id="3.30.390.130">
    <property type="match status" value="1"/>
</dbReference>
<comment type="pathway">
    <text evidence="2 7">Protein modification; protein ubiquitination.</text>
</comment>
<keyword evidence="3 7" id="KW-0808">Transferase</keyword>
<evidence type="ECO:0000256" key="5">
    <source>
        <dbReference type="ARBA" id="ARBA00022737"/>
    </source>
</evidence>
<keyword evidence="7" id="KW-0863">Zinc-finger</keyword>
<dbReference type="Pfam" id="PF02825">
    <property type="entry name" value="WWE"/>
    <property type="match status" value="1"/>
</dbReference>
<dbReference type="Gene3D" id="3.30.720.50">
    <property type="match status" value="2"/>
</dbReference>
<keyword evidence="4 7" id="KW-0479">Metal-binding</keyword>
<evidence type="ECO:0000256" key="1">
    <source>
        <dbReference type="ARBA" id="ARBA00000900"/>
    </source>
</evidence>
<evidence type="ECO:0000256" key="7">
    <source>
        <dbReference type="RuleBase" id="RU367105"/>
    </source>
</evidence>
<name>A0AAV1JQ03_9NEOP</name>
<evidence type="ECO:0000313" key="10">
    <source>
        <dbReference type="EMBL" id="CAK1551392.1"/>
    </source>
</evidence>
<proteinExistence type="inferred from homology"/>
<evidence type="ECO:0000256" key="2">
    <source>
        <dbReference type="ARBA" id="ARBA00004906"/>
    </source>
</evidence>
<comment type="caution">
    <text evidence="10">The sequence shown here is derived from an EMBL/GenBank/DDBJ whole genome shotgun (WGS) entry which is preliminary data.</text>
</comment>
<feature type="region of interest" description="Disordered" evidence="8">
    <location>
        <begin position="275"/>
        <end position="308"/>
    </location>
</feature>
<keyword evidence="7" id="KW-0862">Zinc</keyword>
<evidence type="ECO:0000256" key="6">
    <source>
        <dbReference type="ARBA" id="ARBA00022976"/>
    </source>
</evidence>
<dbReference type="InterPro" id="IPR039396">
    <property type="entry name" value="Deltex_C"/>
</dbReference>
<protein>
    <recommendedName>
        <fullName evidence="7">E3 ubiquitin-protein ligase</fullName>
        <ecNumber evidence="7">2.3.2.27</ecNumber>
    </recommendedName>
</protein>
<keyword evidence="7" id="KW-0963">Cytoplasm</keyword>
<dbReference type="Pfam" id="PF18102">
    <property type="entry name" value="DTC"/>
    <property type="match status" value="1"/>
</dbReference>
<accession>A0AAV1JQ03</accession>
<dbReference type="InterPro" id="IPR039398">
    <property type="entry name" value="Deltex_fam"/>
</dbReference>
<dbReference type="SMART" id="SM00678">
    <property type="entry name" value="WWE"/>
    <property type="match status" value="1"/>
</dbReference>
<dbReference type="InterPro" id="IPR037197">
    <property type="entry name" value="WWE_dom_sf"/>
</dbReference>
<comment type="similarity">
    <text evidence="7">Belongs to the Deltex family.</text>
</comment>
<feature type="compositionally biased region" description="Basic and acidic residues" evidence="8">
    <location>
        <begin position="245"/>
        <end position="260"/>
    </location>
</feature>
<dbReference type="AlphaFoldDB" id="A0AAV1JQ03"/>
<dbReference type="PANTHER" id="PTHR12622">
    <property type="entry name" value="DELTEX-RELATED"/>
    <property type="match status" value="1"/>
</dbReference>
<evidence type="ECO:0000256" key="3">
    <source>
        <dbReference type="ARBA" id="ARBA00022679"/>
    </source>
</evidence>
<dbReference type="EC" id="2.3.2.27" evidence="7"/>
<dbReference type="GO" id="GO:0007219">
    <property type="term" value="P:Notch signaling pathway"/>
    <property type="evidence" value="ECO:0007669"/>
    <property type="project" value="UniProtKB-KW"/>
</dbReference>
<dbReference type="InterPro" id="IPR018123">
    <property type="entry name" value="WWE-dom_subgr"/>
</dbReference>
<dbReference type="InterPro" id="IPR039399">
    <property type="entry name" value="Deltex_C_sf"/>
</dbReference>
<feature type="compositionally biased region" description="Low complexity" evidence="8">
    <location>
        <begin position="214"/>
        <end position="236"/>
    </location>
</feature>
<evidence type="ECO:0000259" key="9">
    <source>
        <dbReference type="PROSITE" id="PS50918"/>
    </source>
</evidence>
<evidence type="ECO:0000256" key="8">
    <source>
        <dbReference type="SAM" id="MobiDB-lite"/>
    </source>
</evidence>
<feature type="region of interest" description="Disordered" evidence="8">
    <location>
        <begin position="181"/>
        <end position="260"/>
    </location>
</feature>
<reference evidence="10 11" key="1">
    <citation type="submission" date="2023-11" db="EMBL/GenBank/DDBJ databases">
        <authorList>
            <person name="Okamura Y."/>
        </authorList>
    </citation>
    <scope>NUCLEOTIDE SEQUENCE [LARGE SCALE GENOMIC DNA]</scope>
</reference>
<evidence type="ECO:0000256" key="4">
    <source>
        <dbReference type="ARBA" id="ARBA00022723"/>
    </source>
</evidence>